<evidence type="ECO:0000313" key="2">
    <source>
        <dbReference type="Proteomes" id="UP001062846"/>
    </source>
</evidence>
<accession>A0ACC0LMD5</accession>
<protein>
    <submittedName>
        <fullName evidence="1">Uncharacterized protein</fullName>
    </submittedName>
</protein>
<sequence>MLSERLISEIILLLCLRLTKLISRVFSVDLSSISGMNLQQVAQPRSSSNGYGRRRTERESGSRLEHKLQSGKTNLRRPTNAGIILKMASEIRSGPSRGKKSISDFVSKAPSKTLIIPAEELVQITAKDVSVTRNGVTNDLQVVKQQDILIDSSISQSRHVDGERALERWVPDEDDPECPELESIFDGHWNRGWDQFEVNETLFGVKSTFDEELYTTKLDRGPQMRDLEREASRLAREIEGEDTLDLHLAEERGIQLHGSLDIDEETKFSSVLRGVDDSGYDENEDVWLKSCDETCGSAPGSVVCRSFADLASGKSNEGAQVSYGSASMDEVQSSLSSTARDLQHSSSSDYSGQPSSEFLPQSCVLDSESSLISLLLMQLSEEAQTLKYGDSQSSLRAKKDDHNVGRLSPDATSYAPTSLGTSSEENKSSHKEVPEDSAPVKTQGAKQSPTSRGRPGSSTSSTSDCGGVASASSGPVLSPSSSVVSLSSEKPTLNPYAKEFKLNPNAKSFVPSQSPLRPASPVSDGSFYFPSVPHMHNMPVGMGIGPSFAHQPVMFNPPVAPMQSPQAYFHPHGPQYGQQMILGHPPRQVLYMPTYPPVRTLDSL</sequence>
<gene>
    <name evidence="1" type="ORF">RHMOL_Rhmol12G0245000</name>
</gene>
<comment type="caution">
    <text evidence="1">The sequence shown here is derived from an EMBL/GenBank/DDBJ whole genome shotgun (WGS) entry which is preliminary data.</text>
</comment>
<name>A0ACC0LMD5_RHOML</name>
<evidence type="ECO:0000313" key="1">
    <source>
        <dbReference type="EMBL" id="KAI8529696.1"/>
    </source>
</evidence>
<keyword evidence="2" id="KW-1185">Reference proteome</keyword>
<organism evidence="1 2">
    <name type="scientific">Rhododendron molle</name>
    <name type="common">Chinese azalea</name>
    <name type="synonym">Azalea mollis</name>
    <dbReference type="NCBI Taxonomy" id="49168"/>
    <lineage>
        <taxon>Eukaryota</taxon>
        <taxon>Viridiplantae</taxon>
        <taxon>Streptophyta</taxon>
        <taxon>Embryophyta</taxon>
        <taxon>Tracheophyta</taxon>
        <taxon>Spermatophyta</taxon>
        <taxon>Magnoliopsida</taxon>
        <taxon>eudicotyledons</taxon>
        <taxon>Gunneridae</taxon>
        <taxon>Pentapetalae</taxon>
        <taxon>asterids</taxon>
        <taxon>Ericales</taxon>
        <taxon>Ericaceae</taxon>
        <taxon>Ericoideae</taxon>
        <taxon>Rhodoreae</taxon>
        <taxon>Rhododendron</taxon>
    </lineage>
</organism>
<reference evidence="1" key="1">
    <citation type="submission" date="2022-02" db="EMBL/GenBank/DDBJ databases">
        <title>Plant Genome Project.</title>
        <authorList>
            <person name="Zhang R.-G."/>
        </authorList>
    </citation>
    <scope>NUCLEOTIDE SEQUENCE</scope>
    <source>
        <strain evidence="1">AT1</strain>
    </source>
</reference>
<proteinExistence type="predicted"/>
<dbReference type="Proteomes" id="UP001062846">
    <property type="component" value="Chromosome 12"/>
</dbReference>
<dbReference type="EMBL" id="CM046399">
    <property type="protein sequence ID" value="KAI8529696.1"/>
    <property type="molecule type" value="Genomic_DNA"/>
</dbReference>